<evidence type="ECO:0000256" key="1">
    <source>
        <dbReference type="ARBA" id="ARBA00001936"/>
    </source>
</evidence>
<keyword evidence="4" id="KW-0963">Cytoplasm</keyword>
<dbReference type="CDD" id="cd03672">
    <property type="entry name" value="NUDIX_Dcp2p_Nudt20"/>
    <property type="match status" value="1"/>
</dbReference>
<dbReference type="Gene3D" id="3.90.79.10">
    <property type="entry name" value="Nucleoside Triphosphate Pyrophosphohydrolase"/>
    <property type="match status" value="1"/>
</dbReference>
<dbReference type="InterPro" id="IPR020476">
    <property type="entry name" value="Nudix_hydrolase"/>
</dbReference>
<dbReference type="PROSITE" id="PS00893">
    <property type="entry name" value="NUDIX_BOX"/>
    <property type="match status" value="1"/>
</dbReference>
<dbReference type="PANTHER" id="PTHR23114:SF17">
    <property type="entry name" value="M7GPPPN-MRNA HYDROLASE"/>
    <property type="match status" value="1"/>
</dbReference>
<evidence type="ECO:0000256" key="3">
    <source>
        <dbReference type="ARBA" id="ARBA00005279"/>
    </source>
</evidence>
<evidence type="ECO:0000259" key="12">
    <source>
        <dbReference type="PROSITE" id="PS51462"/>
    </source>
</evidence>
<evidence type="ECO:0000256" key="10">
    <source>
        <dbReference type="ARBA" id="ARBA00078183"/>
    </source>
</evidence>
<keyword evidence="8" id="KW-0464">Manganese</keyword>
<dbReference type="GO" id="GO:0030145">
    <property type="term" value="F:manganese ion binding"/>
    <property type="evidence" value="ECO:0007669"/>
    <property type="project" value="InterPro"/>
</dbReference>
<dbReference type="SUPFAM" id="SSF55811">
    <property type="entry name" value="Nudix"/>
    <property type="match status" value="1"/>
</dbReference>
<dbReference type="InterPro" id="IPR007722">
    <property type="entry name" value="DCP2_BoxA"/>
</dbReference>
<dbReference type="Pfam" id="PF05026">
    <property type="entry name" value="DCP2"/>
    <property type="match status" value="1"/>
</dbReference>
<dbReference type="GO" id="GO:0003723">
    <property type="term" value="F:RNA binding"/>
    <property type="evidence" value="ECO:0007669"/>
    <property type="project" value="UniProtKB-KW"/>
</dbReference>
<dbReference type="Pfam" id="PF00293">
    <property type="entry name" value="NUDIX"/>
    <property type="match status" value="1"/>
</dbReference>
<accession>A0AAE1B552</accession>
<evidence type="ECO:0000256" key="9">
    <source>
        <dbReference type="ARBA" id="ARBA00047661"/>
    </source>
</evidence>
<dbReference type="SMART" id="SM01125">
    <property type="entry name" value="DCP2"/>
    <property type="match status" value="1"/>
</dbReference>
<comment type="caution">
    <text evidence="13">The sequence shown here is derived from an EMBL/GenBank/DDBJ whole genome shotgun (WGS) entry which is preliminary data.</text>
</comment>
<sequence>MEATAGQRPKTSGNDPTKVIPAYVLDDLSSRFIINSRPEEIHSTARLFFLIENAYWFYLDFHRVENPRLKDCQMKEFAYCLIKHCPVLNKYLQDFEKHFEGWKQYKRTIQTCGAIIMDPDLKYILLVQSYASKNSWGFPKGKINQGELPSQCAIREVLEETGFDITPHLKENEYLERVTNEQTSILYLVPAIPLDTIFLPKTRCEIRDIQWFPIHTLPTYRGDQTLKEAVGQNLNLYTVTPFIRHLKAWIQQHFEKGTKGKGRQKQKLLAQLVYSSSQENPQAKKGKGYNSQRTSFVRYSKDIIESHESSMKQGRRGMTVFQTLFGNKDAQAQPVIKYKAPEVDTNFFYSKSWQDFSLDTDAIMELLPHEGFKSHELPMSVYGVELE</sequence>
<dbReference type="PROSITE" id="PS51462">
    <property type="entry name" value="NUDIX"/>
    <property type="match status" value="1"/>
</dbReference>
<dbReference type="GO" id="GO:0000184">
    <property type="term" value="P:nuclear-transcribed mRNA catabolic process, nonsense-mediated decay"/>
    <property type="evidence" value="ECO:0007669"/>
    <property type="project" value="InterPro"/>
</dbReference>
<dbReference type="InterPro" id="IPR000086">
    <property type="entry name" value="NUDIX_hydrolase_dom"/>
</dbReference>
<comment type="cofactor">
    <cofactor evidence="1">
        <name>Mn(2+)</name>
        <dbReference type="ChEBI" id="CHEBI:29035"/>
    </cofactor>
</comment>
<dbReference type="InterPro" id="IPR036189">
    <property type="entry name" value="DCP2_BoxA_sf"/>
</dbReference>
<evidence type="ECO:0000256" key="8">
    <source>
        <dbReference type="ARBA" id="ARBA00023211"/>
    </source>
</evidence>
<dbReference type="FunFam" id="3.90.79.10:FF:000003">
    <property type="entry name" value="M7GpppN-mRNA hydrolase isoform 2"/>
    <property type="match status" value="1"/>
</dbReference>
<evidence type="ECO:0000256" key="2">
    <source>
        <dbReference type="ARBA" id="ARBA00004496"/>
    </source>
</evidence>
<dbReference type="InterPro" id="IPR020084">
    <property type="entry name" value="NUDIX_hydrolase_CS"/>
</dbReference>
<keyword evidence="6 11" id="KW-0378">Hydrolase</keyword>
<dbReference type="PRINTS" id="PR00502">
    <property type="entry name" value="NUDIXFAMILY"/>
</dbReference>
<name>A0AAE1B552_9GAST</name>
<evidence type="ECO:0000313" key="14">
    <source>
        <dbReference type="Proteomes" id="UP001283361"/>
    </source>
</evidence>
<dbReference type="AlphaFoldDB" id="A0AAE1B552"/>
<comment type="catalytic activity">
    <reaction evidence="9">
        <text>a 5'-end (N(7)-methyl 5'-triphosphoguanosine)-ribonucleoside in mRNA + H2O = N(7)-methyl-GDP + a 5'-end phospho-ribonucleoside in mRNA + 2 H(+)</text>
        <dbReference type="Rhea" id="RHEA:67484"/>
        <dbReference type="Rhea" id="RHEA-COMP:15692"/>
        <dbReference type="Rhea" id="RHEA-COMP:17167"/>
        <dbReference type="ChEBI" id="CHEBI:15377"/>
        <dbReference type="ChEBI" id="CHEBI:15378"/>
        <dbReference type="ChEBI" id="CHEBI:63714"/>
        <dbReference type="ChEBI" id="CHEBI:138282"/>
        <dbReference type="ChEBI" id="CHEBI:156461"/>
        <dbReference type="EC" id="3.6.1.62"/>
    </reaction>
    <physiologicalReaction direction="left-to-right" evidence="9">
        <dbReference type="Rhea" id="RHEA:67485"/>
    </physiologicalReaction>
</comment>
<evidence type="ECO:0000313" key="13">
    <source>
        <dbReference type="EMBL" id="KAK3799101.1"/>
    </source>
</evidence>
<feature type="domain" description="Nudix hydrolase" evidence="12">
    <location>
        <begin position="107"/>
        <end position="236"/>
    </location>
</feature>
<organism evidence="13 14">
    <name type="scientific">Elysia crispata</name>
    <name type="common">lettuce slug</name>
    <dbReference type="NCBI Taxonomy" id="231223"/>
    <lineage>
        <taxon>Eukaryota</taxon>
        <taxon>Metazoa</taxon>
        <taxon>Spiralia</taxon>
        <taxon>Lophotrochozoa</taxon>
        <taxon>Mollusca</taxon>
        <taxon>Gastropoda</taxon>
        <taxon>Heterobranchia</taxon>
        <taxon>Euthyneura</taxon>
        <taxon>Panpulmonata</taxon>
        <taxon>Sacoglossa</taxon>
        <taxon>Placobranchoidea</taxon>
        <taxon>Plakobranchidae</taxon>
        <taxon>Elysia</taxon>
    </lineage>
</organism>
<evidence type="ECO:0000256" key="11">
    <source>
        <dbReference type="RuleBase" id="RU003476"/>
    </source>
</evidence>
<dbReference type="EMBL" id="JAWDGP010000593">
    <property type="protein sequence ID" value="KAK3799101.1"/>
    <property type="molecule type" value="Genomic_DNA"/>
</dbReference>
<dbReference type="Proteomes" id="UP001283361">
    <property type="component" value="Unassembled WGS sequence"/>
</dbReference>
<protein>
    <recommendedName>
        <fullName evidence="10">mRNA-decapping enzyme 2</fullName>
    </recommendedName>
</protein>
<evidence type="ECO:0000256" key="6">
    <source>
        <dbReference type="ARBA" id="ARBA00022801"/>
    </source>
</evidence>
<evidence type="ECO:0000256" key="7">
    <source>
        <dbReference type="ARBA" id="ARBA00022884"/>
    </source>
</evidence>
<dbReference type="GO" id="GO:0140933">
    <property type="term" value="F:5'-(N(7)-methylguanosine 5'-triphospho)-[mRNA] hydrolase activity"/>
    <property type="evidence" value="ECO:0007669"/>
    <property type="project" value="UniProtKB-EC"/>
</dbReference>
<comment type="similarity">
    <text evidence="3">Belongs to the Nudix hydrolase family. DCP2 subfamily.</text>
</comment>
<gene>
    <name evidence="13" type="ORF">RRG08_051379</name>
</gene>
<dbReference type="InterPro" id="IPR044099">
    <property type="entry name" value="Dcp2_NUDIX"/>
</dbReference>
<keyword evidence="5" id="KW-0479">Metal-binding</keyword>
<proteinExistence type="inferred from homology"/>
<dbReference type="InterPro" id="IPR015797">
    <property type="entry name" value="NUDIX_hydrolase-like_dom_sf"/>
</dbReference>
<keyword evidence="7" id="KW-0694">RNA-binding</keyword>
<evidence type="ECO:0000256" key="4">
    <source>
        <dbReference type="ARBA" id="ARBA00022490"/>
    </source>
</evidence>
<keyword evidence="14" id="KW-1185">Reference proteome</keyword>
<dbReference type="GO" id="GO:0000932">
    <property type="term" value="C:P-body"/>
    <property type="evidence" value="ECO:0007669"/>
    <property type="project" value="TreeGrafter"/>
</dbReference>
<dbReference type="SUPFAM" id="SSF140586">
    <property type="entry name" value="Dcp2 domain-like"/>
    <property type="match status" value="1"/>
</dbReference>
<dbReference type="Gene3D" id="1.10.10.1050">
    <property type="entry name" value="Dcp2, box A domain"/>
    <property type="match status" value="1"/>
</dbReference>
<comment type="subcellular location">
    <subcellularLocation>
        <location evidence="2">Cytoplasm</location>
    </subcellularLocation>
</comment>
<dbReference type="GO" id="GO:0000290">
    <property type="term" value="P:deadenylation-dependent decapping of nuclear-transcribed mRNA"/>
    <property type="evidence" value="ECO:0007669"/>
    <property type="project" value="InterPro"/>
</dbReference>
<dbReference type="PANTHER" id="PTHR23114">
    <property type="entry name" value="M7GPPPN-MRNA HYDROLASE"/>
    <property type="match status" value="1"/>
</dbReference>
<evidence type="ECO:0000256" key="5">
    <source>
        <dbReference type="ARBA" id="ARBA00022723"/>
    </source>
</evidence>
<reference evidence="13" key="1">
    <citation type="journal article" date="2023" name="G3 (Bethesda)">
        <title>A reference genome for the long-term kleptoplast-retaining sea slug Elysia crispata morphotype clarki.</title>
        <authorList>
            <person name="Eastman K.E."/>
            <person name="Pendleton A.L."/>
            <person name="Shaikh M.A."/>
            <person name="Suttiyut T."/>
            <person name="Ogas R."/>
            <person name="Tomko P."/>
            <person name="Gavelis G."/>
            <person name="Widhalm J.R."/>
            <person name="Wisecaver J.H."/>
        </authorList>
    </citation>
    <scope>NUCLEOTIDE SEQUENCE</scope>
    <source>
        <strain evidence="13">ECLA1</strain>
    </source>
</reference>